<evidence type="ECO:0000259" key="4">
    <source>
        <dbReference type="Pfam" id="PF00465"/>
    </source>
</evidence>
<dbReference type="GO" id="GO:0046872">
    <property type="term" value="F:metal ion binding"/>
    <property type="evidence" value="ECO:0007669"/>
    <property type="project" value="InterPro"/>
</dbReference>
<evidence type="ECO:0000259" key="5">
    <source>
        <dbReference type="Pfam" id="PF25137"/>
    </source>
</evidence>
<proteinExistence type="inferred from homology"/>
<dbReference type="GO" id="GO:0004022">
    <property type="term" value="F:alcohol dehydrogenase (NAD+) activity"/>
    <property type="evidence" value="ECO:0007669"/>
    <property type="project" value="TreeGrafter"/>
</dbReference>
<dbReference type="PANTHER" id="PTHR11496:SF102">
    <property type="entry name" value="ALCOHOL DEHYDROGENASE 4"/>
    <property type="match status" value="1"/>
</dbReference>
<dbReference type="InterPro" id="IPR001670">
    <property type="entry name" value="ADH_Fe/GldA"/>
</dbReference>
<dbReference type="Proteomes" id="UP000185511">
    <property type="component" value="Chromosome"/>
</dbReference>
<evidence type="ECO:0000313" key="7">
    <source>
        <dbReference type="Proteomes" id="UP000185511"/>
    </source>
</evidence>
<keyword evidence="7" id="KW-1185">Reference proteome</keyword>
<dbReference type="InterPro" id="IPR056798">
    <property type="entry name" value="ADH_Fe_C"/>
</dbReference>
<evidence type="ECO:0000256" key="1">
    <source>
        <dbReference type="ARBA" id="ARBA00007358"/>
    </source>
</evidence>
<evidence type="ECO:0000256" key="2">
    <source>
        <dbReference type="ARBA" id="ARBA00023002"/>
    </source>
</evidence>
<keyword evidence="3" id="KW-0520">NAD</keyword>
<dbReference type="Pfam" id="PF25137">
    <property type="entry name" value="ADH_Fe_C"/>
    <property type="match status" value="1"/>
</dbReference>
<dbReference type="KEGG" id="acad:UA74_14515"/>
<protein>
    <submittedName>
        <fullName evidence="6">Alcohol dehydrogenase, class IV</fullName>
        <ecNumber evidence="6">1.3.1.32</ecNumber>
    </submittedName>
</protein>
<dbReference type="RefSeq" id="WP_075743834.1">
    <property type="nucleotide sequence ID" value="NZ_CP016076.1"/>
</dbReference>
<accession>A0AAC9PSL2</accession>
<sequence>MRTFVHTSTPSRVIFGAGVVGRLGEEAARLGARRVLLVSGPSRRSTDRLRDALGPLLVAEFAGATMHAPVEITEQALAVVREHDVDCLVAIGGGTATGLAKAVAARTGLPQVIVPTTYAGSEVTSVLGETADGRKTTRSSPDLLPETVLYDVDLTLGLPVDLSITSAVNALAHAVEALYSPQANVLIDAVAHAAIGLIVPALPVVAEEPADGAARADLLEGAWLAGTCLAAAGMGLHHKLCHVLGGSFGLSHAPTHTVVLPHATAFNAPAVPEVMAGIAAAMGVPDAPSGLADLIGSLGGPTSLRELGMAEVDLREAARLAVATPYPNPRPVDAELLDALLRDAWHGRRPGAGGTARLPRR</sequence>
<dbReference type="SUPFAM" id="SSF56796">
    <property type="entry name" value="Dehydroquinate synthase-like"/>
    <property type="match status" value="1"/>
</dbReference>
<dbReference type="PANTHER" id="PTHR11496">
    <property type="entry name" value="ALCOHOL DEHYDROGENASE"/>
    <property type="match status" value="1"/>
</dbReference>
<dbReference type="Pfam" id="PF00465">
    <property type="entry name" value="Fe-ADH"/>
    <property type="match status" value="1"/>
</dbReference>
<organism evidence="6 7">
    <name type="scientific">Actinoalloteichus fjordicus</name>
    <dbReference type="NCBI Taxonomy" id="1612552"/>
    <lineage>
        <taxon>Bacteria</taxon>
        <taxon>Bacillati</taxon>
        <taxon>Actinomycetota</taxon>
        <taxon>Actinomycetes</taxon>
        <taxon>Pseudonocardiales</taxon>
        <taxon>Pseudonocardiaceae</taxon>
        <taxon>Actinoalloteichus</taxon>
    </lineage>
</organism>
<evidence type="ECO:0000256" key="3">
    <source>
        <dbReference type="ARBA" id="ARBA00023027"/>
    </source>
</evidence>
<dbReference type="Gene3D" id="3.40.50.1970">
    <property type="match status" value="1"/>
</dbReference>
<dbReference type="EC" id="1.3.1.32" evidence="6"/>
<dbReference type="InterPro" id="IPR039697">
    <property type="entry name" value="Alcohol_dehydrogenase_Fe"/>
</dbReference>
<dbReference type="GO" id="GO:0018506">
    <property type="term" value="F:maleylacetate reductase activity"/>
    <property type="evidence" value="ECO:0007669"/>
    <property type="project" value="UniProtKB-EC"/>
</dbReference>
<dbReference type="Gene3D" id="1.20.1090.10">
    <property type="entry name" value="Dehydroquinate synthase-like - alpha domain"/>
    <property type="match status" value="1"/>
</dbReference>
<feature type="domain" description="Fe-containing alcohol dehydrogenase-like C-terminal" evidence="5">
    <location>
        <begin position="164"/>
        <end position="345"/>
    </location>
</feature>
<dbReference type="CDD" id="cd08177">
    <property type="entry name" value="MAR"/>
    <property type="match status" value="1"/>
</dbReference>
<dbReference type="AlphaFoldDB" id="A0AAC9PSL2"/>
<gene>
    <name evidence="6" type="ORF">UA74_14515</name>
</gene>
<comment type="similarity">
    <text evidence="1">Belongs to the iron-containing alcohol dehydrogenase family.</text>
</comment>
<keyword evidence="2 6" id="KW-0560">Oxidoreductase</keyword>
<reference evidence="7" key="1">
    <citation type="submission" date="2016-06" db="EMBL/GenBank/DDBJ databases">
        <title>Complete genome sequence of Actinoalloteichus fjordicus DSM 46855 (=ADI127-17), type strain of the new species Actinoalloteichus fjordicus.</title>
        <authorList>
            <person name="Ruckert C."/>
            <person name="Nouioui I."/>
            <person name="Willmese J."/>
            <person name="van Wezel G."/>
            <person name="Klenk H.-P."/>
            <person name="Kalinowski J."/>
            <person name="Zotchev S.B."/>
        </authorList>
    </citation>
    <scope>NUCLEOTIDE SEQUENCE [LARGE SCALE GENOMIC DNA]</scope>
    <source>
        <strain evidence="7">ADI127-7</strain>
    </source>
</reference>
<name>A0AAC9PSL2_9PSEU</name>
<dbReference type="InterPro" id="IPR034786">
    <property type="entry name" value="MAR"/>
</dbReference>
<dbReference type="EMBL" id="CP016076">
    <property type="protein sequence ID" value="APU14961.1"/>
    <property type="molecule type" value="Genomic_DNA"/>
</dbReference>
<evidence type="ECO:0000313" key="6">
    <source>
        <dbReference type="EMBL" id="APU14961.1"/>
    </source>
</evidence>
<feature type="domain" description="Alcohol dehydrogenase iron-type/glycerol dehydrogenase GldA" evidence="4">
    <location>
        <begin position="10"/>
        <end position="151"/>
    </location>
</feature>